<dbReference type="Proteomes" id="UP000001693">
    <property type="component" value="Chromosome"/>
</dbReference>
<dbReference type="InterPro" id="IPR011063">
    <property type="entry name" value="TilS/TtcA_N"/>
</dbReference>
<evidence type="ECO:0000259" key="9">
    <source>
        <dbReference type="SMART" id="SM00977"/>
    </source>
</evidence>
<evidence type="ECO:0000256" key="7">
    <source>
        <dbReference type="ARBA" id="ARBA00048539"/>
    </source>
</evidence>
<reference evidence="10 11" key="1">
    <citation type="submission" date="2008-03" db="EMBL/GenBank/DDBJ databases">
        <title>Complete sequence of Leptothrix cholodnii SP-6.</title>
        <authorList>
            <consortium name="US DOE Joint Genome Institute"/>
            <person name="Copeland A."/>
            <person name="Lucas S."/>
            <person name="Lapidus A."/>
            <person name="Glavina del Rio T."/>
            <person name="Dalin E."/>
            <person name="Tice H."/>
            <person name="Bruce D."/>
            <person name="Goodwin L."/>
            <person name="Pitluck S."/>
            <person name="Chertkov O."/>
            <person name="Brettin T."/>
            <person name="Detter J.C."/>
            <person name="Han C."/>
            <person name="Kuske C.R."/>
            <person name="Schmutz J."/>
            <person name="Larimer F."/>
            <person name="Land M."/>
            <person name="Hauser L."/>
            <person name="Kyrpides N."/>
            <person name="Lykidis A."/>
            <person name="Emerson D."/>
            <person name="Richardson P."/>
        </authorList>
    </citation>
    <scope>NUCLEOTIDE SEQUENCE [LARGE SCALE GENOMIC DNA]</scope>
    <source>
        <strain evidence="11">ATCC 51168 / LMG 8142 / SP-6</strain>
    </source>
</reference>
<dbReference type="STRING" id="395495.Lcho_1673"/>
<comment type="subcellular location">
    <subcellularLocation>
        <location evidence="1 8">Cytoplasm</location>
    </subcellularLocation>
</comment>
<dbReference type="Pfam" id="PF09179">
    <property type="entry name" value="TilS"/>
    <property type="match status" value="1"/>
</dbReference>
<dbReference type="SUPFAM" id="SSF82829">
    <property type="entry name" value="MesJ substrate recognition domain-like"/>
    <property type="match status" value="1"/>
</dbReference>
<dbReference type="InterPro" id="IPR012094">
    <property type="entry name" value="tRNA_Ile_lys_synt"/>
</dbReference>
<comment type="domain">
    <text evidence="8">The N-terminal region contains the highly conserved SGGXDS motif, predicted to be a P-loop motif involved in ATP binding.</text>
</comment>
<dbReference type="RefSeq" id="WP_012346701.1">
    <property type="nucleotide sequence ID" value="NC_010524.1"/>
</dbReference>
<keyword evidence="5 8" id="KW-0547">Nucleotide-binding</keyword>
<dbReference type="Pfam" id="PF01171">
    <property type="entry name" value="ATP_bind_3"/>
    <property type="match status" value="1"/>
</dbReference>
<dbReference type="GO" id="GO:0005737">
    <property type="term" value="C:cytoplasm"/>
    <property type="evidence" value="ECO:0007669"/>
    <property type="project" value="UniProtKB-SubCell"/>
</dbReference>
<evidence type="ECO:0000256" key="8">
    <source>
        <dbReference type="HAMAP-Rule" id="MF_01161"/>
    </source>
</evidence>
<dbReference type="SMART" id="SM00977">
    <property type="entry name" value="TilS_C"/>
    <property type="match status" value="1"/>
</dbReference>
<accession>B1XY39</accession>
<feature type="domain" description="Lysidine-tRNA(Ile) synthetase C-terminal" evidence="9">
    <location>
        <begin position="372"/>
        <end position="444"/>
    </location>
</feature>
<dbReference type="Pfam" id="PF11734">
    <property type="entry name" value="TilS_C"/>
    <property type="match status" value="1"/>
</dbReference>
<evidence type="ECO:0000256" key="5">
    <source>
        <dbReference type="ARBA" id="ARBA00022741"/>
    </source>
</evidence>
<evidence type="ECO:0000313" key="11">
    <source>
        <dbReference type="Proteomes" id="UP000001693"/>
    </source>
</evidence>
<dbReference type="PANTHER" id="PTHR43033">
    <property type="entry name" value="TRNA(ILE)-LYSIDINE SYNTHASE-RELATED"/>
    <property type="match status" value="1"/>
</dbReference>
<proteinExistence type="inferred from homology"/>
<keyword evidence="4 8" id="KW-0819">tRNA processing</keyword>
<keyword evidence="2 8" id="KW-0963">Cytoplasm</keyword>
<evidence type="ECO:0000256" key="3">
    <source>
        <dbReference type="ARBA" id="ARBA00022598"/>
    </source>
</evidence>
<dbReference type="Gene3D" id="3.40.50.620">
    <property type="entry name" value="HUPs"/>
    <property type="match status" value="1"/>
</dbReference>
<dbReference type="GO" id="GO:0006400">
    <property type="term" value="P:tRNA modification"/>
    <property type="evidence" value="ECO:0007669"/>
    <property type="project" value="UniProtKB-UniRule"/>
</dbReference>
<comment type="catalytic activity">
    <reaction evidence="7 8">
        <text>cytidine(34) in tRNA(Ile2) + L-lysine + ATP = lysidine(34) in tRNA(Ile2) + AMP + diphosphate + H(+)</text>
        <dbReference type="Rhea" id="RHEA:43744"/>
        <dbReference type="Rhea" id="RHEA-COMP:10625"/>
        <dbReference type="Rhea" id="RHEA-COMP:10670"/>
        <dbReference type="ChEBI" id="CHEBI:15378"/>
        <dbReference type="ChEBI" id="CHEBI:30616"/>
        <dbReference type="ChEBI" id="CHEBI:32551"/>
        <dbReference type="ChEBI" id="CHEBI:33019"/>
        <dbReference type="ChEBI" id="CHEBI:82748"/>
        <dbReference type="ChEBI" id="CHEBI:83665"/>
        <dbReference type="ChEBI" id="CHEBI:456215"/>
        <dbReference type="EC" id="6.3.4.19"/>
    </reaction>
</comment>
<dbReference type="SUPFAM" id="SSF52402">
    <property type="entry name" value="Adenine nucleotide alpha hydrolases-like"/>
    <property type="match status" value="1"/>
</dbReference>
<gene>
    <name evidence="8" type="primary">tilS</name>
    <name evidence="10" type="ordered locus">Lcho_1673</name>
</gene>
<dbReference type="HOGENOM" id="CLU_018869_2_0_4"/>
<name>B1XY39_LEPCP</name>
<dbReference type="KEGG" id="lch:Lcho_1673"/>
<dbReference type="GO" id="GO:0005524">
    <property type="term" value="F:ATP binding"/>
    <property type="evidence" value="ECO:0007669"/>
    <property type="project" value="UniProtKB-UniRule"/>
</dbReference>
<dbReference type="PANTHER" id="PTHR43033:SF1">
    <property type="entry name" value="TRNA(ILE)-LYSIDINE SYNTHASE-RELATED"/>
    <property type="match status" value="1"/>
</dbReference>
<dbReference type="NCBIfam" id="TIGR02432">
    <property type="entry name" value="lysidine_TilS_N"/>
    <property type="match status" value="1"/>
</dbReference>
<dbReference type="HAMAP" id="MF_01161">
    <property type="entry name" value="tRNA_Ile_lys_synt"/>
    <property type="match status" value="1"/>
</dbReference>
<dbReference type="CDD" id="cd01992">
    <property type="entry name" value="TilS_N"/>
    <property type="match status" value="1"/>
</dbReference>
<dbReference type="EMBL" id="CP001013">
    <property type="protein sequence ID" value="ACB33940.1"/>
    <property type="molecule type" value="Genomic_DNA"/>
</dbReference>
<feature type="binding site" evidence="8">
    <location>
        <begin position="20"/>
        <end position="25"/>
    </location>
    <ligand>
        <name>ATP</name>
        <dbReference type="ChEBI" id="CHEBI:30616"/>
    </ligand>
</feature>
<evidence type="ECO:0000256" key="6">
    <source>
        <dbReference type="ARBA" id="ARBA00022840"/>
    </source>
</evidence>
<dbReference type="InterPro" id="IPR014729">
    <property type="entry name" value="Rossmann-like_a/b/a_fold"/>
</dbReference>
<sequence>MLDVIAALLGGKTRIAVAYSGGRDSSALLHATVACAAARVDVHALHVQHGLSAFAPDWLAHCERRCRALSLQGARLWLHTRSLALQPARGESIEALARRERYRALASMAREAGCDTVLLAHHRDDQVETFLLQALRGAGAAGLSAMPSIAWREGLTWARPWLDRPRSAIQSYVDAHALEFVEDDSNASPRHARNRLRLTVMPALRQAFGDADVALTAAVQHAQDAQACMQALAEADLQAVSRADGLAIDPMLALGAPRVRNLLRHWLRQSAGQPPAATLLRRLADELPHAPDGAWRHAAGVVAAYRGRLSWRRDVLPPIVADPDAKGSGTLPRSPVPMALVPGPNAVPSWRGTLWVDVVERDGAALETLAGVTLRERCGGERFQSHPAGVPRSLKKQFQAAARPSWARRGPLVYVGEQLIYVPGLGLDARCVAAIGVTQARLRWQAADAVEDAPPAA</sequence>
<dbReference type="AlphaFoldDB" id="B1XY39"/>
<dbReference type="SUPFAM" id="SSF56037">
    <property type="entry name" value="PheT/TilS domain"/>
    <property type="match status" value="1"/>
</dbReference>
<organism evidence="10 11">
    <name type="scientific">Leptothrix cholodnii (strain ATCC 51168 / LMG 8142 / SP-6)</name>
    <name type="common">Leptothrix discophora (strain SP-6)</name>
    <dbReference type="NCBI Taxonomy" id="395495"/>
    <lineage>
        <taxon>Bacteria</taxon>
        <taxon>Pseudomonadati</taxon>
        <taxon>Pseudomonadota</taxon>
        <taxon>Betaproteobacteria</taxon>
        <taxon>Burkholderiales</taxon>
        <taxon>Sphaerotilaceae</taxon>
        <taxon>Leptothrix</taxon>
    </lineage>
</organism>
<evidence type="ECO:0000313" key="10">
    <source>
        <dbReference type="EMBL" id="ACB33940.1"/>
    </source>
</evidence>
<comment type="similarity">
    <text evidence="8">Belongs to the tRNA(Ile)-lysidine synthase family.</text>
</comment>
<protein>
    <recommendedName>
        <fullName evidence="8">tRNA(Ile)-lysidine synthase</fullName>
        <ecNumber evidence="8">6.3.4.19</ecNumber>
    </recommendedName>
    <alternativeName>
        <fullName evidence="8">tRNA(Ile)-2-lysyl-cytidine synthase</fullName>
    </alternativeName>
    <alternativeName>
        <fullName evidence="8">tRNA(Ile)-lysidine synthetase</fullName>
    </alternativeName>
</protein>
<dbReference type="eggNOG" id="COG0037">
    <property type="taxonomic scope" value="Bacteria"/>
</dbReference>
<dbReference type="InterPro" id="IPR015262">
    <property type="entry name" value="tRNA_Ile_lys_synt_subst-bd"/>
</dbReference>
<dbReference type="InterPro" id="IPR012796">
    <property type="entry name" value="Lysidine-tRNA-synth_C"/>
</dbReference>
<keyword evidence="11" id="KW-1185">Reference proteome</keyword>
<dbReference type="Gene3D" id="1.20.59.20">
    <property type="match status" value="1"/>
</dbReference>
<comment type="function">
    <text evidence="8">Ligates lysine onto the cytidine present at position 34 of the AUA codon-specific tRNA(Ile) that contains the anticodon CAU, in an ATP-dependent manner. Cytidine is converted to lysidine, thus changing the amino acid specificity of the tRNA from methionine to isoleucine.</text>
</comment>
<dbReference type="EC" id="6.3.4.19" evidence="8"/>
<keyword evidence="3 8" id="KW-0436">Ligase</keyword>
<evidence type="ECO:0000256" key="2">
    <source>
        <dbReference type="ARBA" id="ARBA00022490"/>
    </source>
</evidence>
<dbReference type="GO" id="GO:0032267">
    <property type="term" value="F:tRNA(Ile)-lysidine synthase activity"/>
    <property type="evidence" value="ECO:0007669"/>
    <property type="project" value="UniProtKB-EC"/>
</dbReference>
<dbReference type="InterPro" id="IPR012795">
    <property type="entry name" value="tRNA_Ile_lys_synt_N"/>
</dbReference>
<evidence type="ECO:0000256" key="4">
    <source>
        <dbReference type="ARBA" id="ARBA00022694"/>
    </source>
</evidence>
<evidence type="ECO:0000256" key="1">
    <source>
        <dbReference type="ARBA" id="ARBA00004496"/>
    </source>
</evidence>
<keyword evidence="6 8" id="KW-0067">ATP-binding</keyword>